<dbReference type="PANTHER" id="PTHR11783">
    <property type="entry name" value="SULFOTRANSFERASE SULT"/>
    <property type="match status" value="1"/>
</dbReference>
<dbReference type="Proteomes" id="UP000626092">
    <property type="component" value="Unassembled WGS sequence"/>
</dbReference>
<evidence type="ECO:0000313" key="2">
    <source>
        <dbReference type="Proteomes" id="UP000626092"/>
    </source>
</evidence>
<name>A0A834LAT8_RHOSS</name>
<dbReference type="Gene3D" id="3.40.50.300">
    <property type="entry name" value="P-loop containing nucleotide triphosphate hydrolases"/>
    <property type="match status" value="1"/>
</dbReference>
<evidence type="ECO:0000313" key="1">
    <source>
        <dbReference type="EMBL" id="KAF7130603.1"/>
    </source>
</evidence>
<reference evidence="1" key="1">
    <citation type="submission" date="2019-11" db="EMBL/GenBank/DDBJ databases">
        <authorList>
            <person name="Liu Y."/>
            <person name="Hou J."/>
            <person name="Li T.-Q."/>
            <person name="Guan C.-H."/>
            <person name="Wu X."/>
            <person name="Wu H.-Z."/>
            <person name="Ling F."/>
            <person name="Zhang R."/>
            <person name="Shi X.-G."/>
            <person name="Ren J.-P."/>
            <person name="Chen E.-F."/>
            <person name="Sun J.-M."/>
        </authorList>
    </citation>
    <scope>NUCLEOTIDE SEQUENCE</scope>
    <source>
        <strain evidence="1">Adult_tree_wgs_1</strain>
        <tissue evidence="1">Leaves</tissue>
    </source>
</reference>
<sequence>MEAQSSFKARDDDVLLASSMKTGTTWLKALIPCIMDPYARLVNDDDDGYQDPLIQSHPNELIPSLEIQIFAQNSTYEYLRPFGKEEEVDKILWRSSFERLKNLEVNRNGVDTWAGFPKTAYFRLGVCWGFEE</sequence>
<gene>
    <name evidence="1" type="ORF">RHSIM_Rhsim10G0058500</name>
</gene>
<proteinExistence type="predicted"/>
<dbReference type="EMBL" id="WJXA01000010">
    <property type="protein sequence ID" value="KAF7130603.1"/>
    <property type="molecule type" value="Genomic_DNA"/>
</dbReference>
<comment type="caution">
    <text evidence="1">The sequence shown here is derived from an EMBL/GenBank/DDBJ whole genome shotgun (WGS) entry which is preliminary data.</text>
</comment>
<evidence type="ECO:0008006" key="3">
    <source>
        <dbReference type="Google" id="ProtNLM"/>
    </source>
</evidence>
<protein>
    <recommendedName>
        <fullName evidence="3">Sulfotransferase</fullName>
    </recommendedName>
</protein>
<dbReference type="OrthoDB" id="1000263at2759"/>
<organism evidence="1 2">
    <name type="scientific">Rhododendron simsii</name>
    <name type="common">Sims's rhododendron</name>
    <dbReference type="NCBI Taxonomy" id="118357"/>
    <lineage>
        <taxon>Eukaryota</taxon>
        <taxon>Viridiplantae</taxon>
        <taxon>Streptophyta</taxon>
        <taxon>Embryophyta</taxon>
        <taxon>Tracheophyta</taxon>
        <taxon>Spermatophyta</taxon>
        <taxon>Magnoliopsida</taxon>
        <taxon>eudicotyledons</taxon>
        <taxon>Gunneridae</taxon>
        <taxon>Pentapetalae</taxon>
        <taxon>asterids</taxon>
        <taxon>Ericales</taxon>
        <taxon>Ericaceae</taxon>
        <taxon>Ericoideae</taxon>
        <taxon>Rhodoreae</taxon>
        <taxon>Rhododendron</taxon>
    </lineage>
</organism>
<dbReference type="SUPFAM" id="SSF52540">
    <property type="entry name" value="P-loop containing nucleoside triphosphate hydrolases"/>
    <property type="match status" value="1"/>
</dbReference>
<dbReference type="AlphaFoldDB" id="A0A834LAT8"/>
<keyword evidence="2" id="KW-1185">Reference proteome</keyword>
<accession>A0A834LAT8</accession>
<dbReference type="InterPro" id="IPR027417">
    <property type="entry name" value="P-loop_NTPase"/>
</dbReference>